<dbReference type="EMBL" id="CAEKKB010000001">
    <property type="protein sequence ID" value="CAB4292174.1"/>
    <property type="molecule type" value="Genomic_DNA"/>
</dbReference>
<dbReference type="AlphaFoldDB" id="A0A6J5VX95"/>
<accession>A0A6J5VX95</accession>
<dbReference type="SUPFAM" id="SSF51395">
    <property type="entry name" value="FMN-linked oxidoreductases"/>
    <property type="match status" value="1"/>
</dbReference>
<evidence type="ECO:0000259" key="2">
    <source>
        <dbReference type="Pfam" id="PF01070"/>
    </source>
</evidence>
<evidence type="ECO:0000313" key="3">
    <source>
        <dbReference type="EMBL" id="CAB4292174.1"/>
    </source>
</evidence>
<dbReference type="Gene3D" id="3.20.20.70">
    <property type="entry name" value="Aldolase class I"/>
    <property type="match status" value="1"/>
</dbReference>
<name>A0A6J5VX95_PRUAR</name>
<dbReference type="GO" id="GO:0016491">
    <property type="term" value="F:oxidoreductase activity"/>
    <property type="evidence" value="ECO:0007669"/>
    <property type="project" value="InterPro"/>
</dbReference>
<dbReference type="PANTHER" id="PTHR10578:SF67">
    <property type="entry name" value="PEROXISOMAL (S)-2-HYDROXYACID OXIDASE GLO3"/>
    <property type="match status" value="1"/>
</dbReference>
<protein>
    <recommendedName>
        <fullName evidence="2">FMN-dependent dehydrogenase domain-containing protein</fullName>
    </recommendedName>
</protein>
<organism evidence="3 4">
    <name type="scientific">Prunus armeniaca</name>
    <name type="common">Apricot</name>
    <name type="synonym">Armeniaca vulgaris</name>
    <dbReference type="NCBI Taxonomy" id="36596"/>
    <lineage>
        <taxon>Eukaryota</taxon>
        <taxon>Viridiplantae</taxon>
        <taxon>Streptophyta</taxon>
        <taxon>Embryophyta</taxon>
        <taxon>Tracheophyta</taxon>
        <taxon>Spermatophyta</taxon>
        <taxon>Magnoliopsida</taxon>
        <taxon>eudicotyledons</taxon>
        <taxon>Gunneridae</taxon>
        <taxon>Pentapetalae</taxon>
        <taxon>rosids</taxon>
        <taxon>fabids</taxon>
        <taxon>Rosales</taxon>
        <taxon>Rosaceae</taxon>
        <taxon>Amygdaloideae</taxon>
        <taxon>Amygdaleae</taxon>
        <taxon>Prunus</taxon>
    </lineage>
</organism>
<keyword evidence="4" id="KW-1185">Reference proteome</keyword>
<gene>
    <name evidence="3" type="ORF">ORAREDHAP_LOCUS322</name>
</gene>
<sequence>MHDKQLHQSPVPAKKEEPYNCFAYLTSILLLVCIDAPACVSMMDRHELDKGSKTPRDGINQLMLLQVGRPVSYGLAAKGERGVRQVIEMLKDEFELTMALCGCPGVMDITRSHVRTECDKLHSML</sequence>
<dbReference type="OrthoDB" id="25826at2759"/>
<evidence type="ECO:0000313" key="4">
    <source>
        <dbReference type="Proteomes" id="UP000507245"/>
    </source>
</evidence>
<evidence type="ECO:0000256" key="1">
    <source>
        <dbReference type="ARBA" id="ARBA00001917"/>
    </source>
</evidence>
<proteinExistence type="predicted"/>
<feature type="domain" description="FMN-dependent dehydrogenase" evidence="2">
    <location>
        <begin position="66"/>
        <end position="115"/>
    </location>
</feature>
<dbReference type="PANTHER" id="PTHR10578">
    <property type="entry name" value="S -2-HYDROXY-ACID OXIDASE-RELATED"/>
    <property type="match status" value="1"/>
</dbReference>
<dbReference type="Pfam" id="PF01070">
    <property type="entry name" value="FMN_dh"/>
    <property type="match status" value="1"/>
</dbReference>
<reference evidence="4" key="1">
    <citation type="journal article" date="2020" name="Genome Biol.">
        <title>Gamete binning: chromosome-level and haplotype-resolved genome assembly enabled by high-throughput single-cell sequencing of gamete genomes.</title>
        <authorList>
            <person name="Campoy J.A."/>
            <person name="Sun H."/>
            <person name="Goel M."/>
            <person name="Jiao W.-B."/>
            <person name="Folz-Donahue K."/>
            <person name="Wang N."/>
            <person name="Rubio M."/>
            <person name="Liu C."/>
            <person name="Kukat C."/>
            <person name="Ruiz D."/>
            <person name="Huettel B."/>
            <person name="Schneeberger K."/>
        </authorList>
    </citation>
    <scope>NUCLEOTIDE SEQUENCE [LARGE SCALE GENOMIC DNA]</scope>
    <source>
        <strain evidence="4">cv. Rojo Pasion</strain>
    </source>
</reference>
<dbReference type="InterPro" id="IPR013785">
    <property type="entry name" value="Aldolase_TIM"/>
</dbReference>
<dbReference type="InterPro" id="IPR000262">
    <property type="entry name" value="FMN-dep_DH"/>
</dbReference>
<comment type="cofactor">
    <cofactor evidence="1">
        <name>FMN</name>
        <dbReference type="ChEBI" id="CHEBI:58210"/>
    </cofactor>
</comment>
<dbReference type="Proteomes" id="UP000507245">
    <property type="component" value="Unassembled WGS sequence"/>
</dbReference>